<sequence>MASDEFESRQVRRQFERKAKLNGLGLLVLLDAPLTYDWNGHKGMEVQSAGMSDIEVAGRVRMLMRDDWNHEEICTLARDRIMGLSKRLAELRAAIAKATS</sequence>
<dbReference type="AlphaFoldDB" id="A0A8E2W862"/>
<organism evidence="1 2">
    <name type="scientific">Rhizobium loti</name>
    <name type="common">Mesorhizobium loti</name>
    <dbReference type="NCBI Taxonomy" id="381"/>
    <lineage>
        <taxon>Bacteria</taxon>
        <taxon>Pseudomonadati</taxon>
        <taxon>Pseudomonadota</taxon>
        <taxon>Alphaproteobacteria</taxon>
        <taxon>Hyphomicrobiales</taxon>
        <taxon>Phyllobacteriaceae</taxon>
        <taxon>Mesorhizobium</taxon>
    </lineage>
</organism>
<gene>
    <name evidence="1" type="ORF">C8D77_111121</name>
</gene>
<proteinExistence type="predicted"/>
<dbReference type="EMBL" id="QGGH01000011">
    <property type="protein sequence ID" value="PWJ88398.1"/>
    <property type="molecule type" value="Genomic_DNA"/>
</dbReference>
<evidence type="ECO:0000313" key="1">
    <source>
        <dbReference type="EMBL" id="PWJ88398.1"/>
    </source>
</evidence>
<comment type="caution">
    <text evidence="1">The sequence shown here is derived from an EMBL/GenBank/DDBJ whole genome shotgun (WGS) entry which is preliminary data.</text>
</comment>
<evidence type="ECO:0000313" key="2">
    <source>
        <dbReference type="Proteomes" id="UP000245631"/>
    </source>
</evidence>
<dbReference type="Proteomes" id="UP000245631">
    <property type="component" value="Unassembled WGS sequence"/>
</dbReference>
<protein>
    <submittedName>
        <fullName evidence="1">Uncharacterized protein</fullName>
    </submittedName>
</protein>
<dbReference type="RefSeq" id="WP_109670444.1">
    <property type="nucleotide sequence ID" value="NZ_QGGH01000011.1"/>
</dbReference>
<name>A0A8E2W862_RHILI</name>
<dbReference type="GeneID" id="61054894"/>
<accession>A0A8E2W862</accession>
<reference evidence="1 2" key="1">
    <citation type="submission" date="2018-05" db="EMBL/GenBank/DDBJ databases">
        <title>Genomic Encyclopedia of Type Strains, Phase IV (KMG-IV): sequencing the most valuable type-strain genomes for metagenomic binning, comparative biology and taxonomic classification.</title>
        <authorList>
            <person name="Goeker M."/>
        </authorList>
    </citation>
    <scope>NUCLEOTIDE SEQUENCE [LARGE SCALE GENOMIC DNA]</scope>
    <source>
        <strain evidence="1 2">DSM 2626</strain>
    </source>
</reference>